<evidence type="ECO:0000256" key="1">
    <source>
        <dbReference type="SAM" id="Phobius"/>
    </source>
</evidence>
<protein>
    <submittedName>
        <fullName evidence="2">Uncharacterized protein</fullName>
    </submittedName>
</protein>
<comment type="caution">
    <text evidence="2">The sequence shown here is derived from an EMBL/GenBank/DDBJ whole genome shotgun (WGS) entry which is preliminary data.</text>
</comment>
<dbReference type="EMBL" id="WHWC01000002">
    <property type="protein sequence ID" value="KAG8389472.1"/>
    <property type="molecule type" value="Genomic_DNA"/>
</dbReference>
<keyword evidence="1" id="KW-0812">Transmembrane</keyword>
<name>A0AAV6Y8P4_9LAMI</name>
<gene>
    <name evidence="2" type="ORF">BUALT_Bualt02G0232900</name>
</gene>
<sequence length="95" mass="10668">MPRQATADQSAAAVPEMANTKIDWDAYMSQILFGLLYVLNLGMVLLICLKTDVKWNLDSIFFRCPRHLLAQWSCLSEDERASFCTSIVTPLAEGI</sequence>
<evidence type="ECO:0000313" key="2">
    <source>
        <dbReference type="EMBL" id="KAG8389472.1"/>
    </source>
</evidence>
<organism evidence="2 3">
    <name type="scientific">Buddleja alternifolia</name>
    <dbReference type="NCBI Taxonomy" id="168488"/>
    <lineage>
        <taxon>Eukaryota</taxon>
        <taxon>Viridiplantae</taxon>
        <taxon>Streptophyta</taxon>
        <taxon>Embryophyta</taxon>
        <taxon>Tracheophyta</taxon>
        <taxon>Spermatophyta</taxon>
        <taxon>Magnoliopsida</taxon>
        <taxon>eudicotyledons</taxon>
        <taxon>Gunneridae</taxon>
        <taxon>Pentapetalae</taxon>
        <taxon>asterids</taxon>
        <taxon>lamiids</taxon>
        <taxon>Lamiales</taxon>
        <taxon>Scrophulariaceae</taxon>
        <taxon>Buddlejeae</taxon>
        <taxon>Buddleja</taxon>
    </lineage>
</organism>
<dbReference type="AlphaFoldDB" id="A0AAV6Y8P4"/>
<dbReference type="Proteomes" id="UP000826271">
    <property type="component" value="Unassembled WGS sequence"/>
</dbReference>
<proteinExistence type="predicted"/>
<keyword evidence="1" id="KW-0472">Membrane</keyword>
<accession>A0AAV6Y8P4</accession>
<keyword evidence="1" id="KW-1133">Transmembrane helix</keyword>
<evidence type="ECO:0000313" key="3">
    <source>
        <dbReference type="Proteomes" id="UP000826271"/>
    </source>
</evidence>
<feature type="transmembrane region" description="Helical" evidence="1">
    <location>
        <begin position="27"/>
        <end position="49"/>
    </location>
</feature>
<keyword evidence="3" id="KW-1185">Reference proteome</keyword>
<reference evidence="2" key="1">
    <citation type="submission" date="2019-10" db="EMBL/GenBank/DDBJ databases">
        <authorList>
            <person name="Zhang R."/>
            <person name="Pan Y."/>
            <person name="Wang J."/>
            <person name="Ma R."/>
            <person name="Yu S."/>
        </authorList>
    </citation>
    <scope>NUCLEOTIDE SEQUENCE</scope>
    <source>
        <strain evidence="2">LA-IB0</strain>
        <tissue evidence="2">Leaf</tissue>
    </source>
</reference>